<proteinExistence type="predicted"/>
<gene>
    <name evidence="1" type="ordered locus">VS_2805</name>
</gene>
<name>B7VLD0_VIBA3</name>
<dbReference type="AlphaFoldDB" id="B7VLD0"/>
<evidence type="ECO:0000313" key="1">
    <source>
        <dbReference type="EMBL" id="CAV20094.1"/>
    </source>
</evidence>
<protein>
    <submittedName>
        <fullName evidence="1">Uncharacterized protein</fullName>
    </submittedName>
</protein>
<reference evidence="1 2" key="1">
    <citation type="submission" date="2009-02" db="EMBL/GenBank/DDBJ databases">
        <title>Vibrio splendidus str. LGP32 complete genome.</title>
        <authorList>
            <person name="Mazel D."/>
            <person name="Le Roux F."/>
        </authorList>
    </citation>
    <scope>NUCLEOTIDE SEQUENCE [LARGE SCALE GENOMIC DNA]</scope>
    <source>
        <strain evidence="1 2">LGP32</strain>
    </source>
</reference>
<dbReference type="EMBL" id="FM954972">
    <property type="protein sequence ID" value="CAV20094.1"/>
    <property type="molecule type" value="Genomic_DNA"/>
</dbReference>
<dbReference type="HOGENOM" id="CLU_3159282_0_0_6"/>
<sequence length="48" mass="5741">MCAEQKRYEIRDTRYEIRDTRYEILLRNGAEKVKKSAKYRGAILMSVS</sequence>
<evidence type="ECO:0000313" key="2">
    <source>
        <dbReference type="Proteomes" id="UP000009100"/>
    </source>
</evidence>
<dbReference type="KEGG" id="vsp:VS_2805"/>
<dbReference type="Proteomes" id="UP000009100">
    <property type="component" value="Chromosome 1"/>
</dbReference>
<accession>B7VLD0</accession>
<organism evidence="1 2">
    <name type="scientific">Vibrio atlanticus (strain LGP32)</name>
    <name type="common">Vibrio splendidus (strain Mel32)</name>
    <dbReference type="NCBI Taxonomy" id="575788"/>
    <lineage>
        <taxon>Bacteria</taxon>
        <taxon>Pseudomonadati</taxon>
        <taxon>Pseudomonadota</taxon>
        <taxon>Gammaproteobacteria</taxon>
        <taxon>Vibrionales</taxon>
        <taxon>Vibrionaceae</taxon>
        <taxon>Vibrio</taxon>
    </lineage>
</organism>